<dbReference type="RefSeq" id="WP_164871021.1">
    <property type="nucleotide sequence ID" value="NZ_RQXX01000010.1"/>
</dbReference>
<comment type="caution">
    <text evidence="3">The sequence shown here is derived from an EMBL/GenBank/DDBJ whole genome shotgun (WGS) entry which is preliminary data.</text>
</comment>
<dbReference type="GO" id="GO:0016887">
    <property type="term" value="F:ATP hydrolysis activity"/>
    <property type="evidence" value="ECO:0007669"/>
    <property type="project" value="InterPro"/>
</dbReference>
<name>A0A438AD16_9RHOB</name>
<evidence type="ECO:0000313" key="3">
    <source>
        <dbReference type="EMBL" id="RVV96574.1"/>
    </source>
</evidence>
<protein>
    <submittedName>
        <fullName evidence="3">Chromosome segregation protein SMC</fullName>
    </submittedName>
</protein>
<dbReference type="EMBL" id="RQXX01000010">
    <property type="protein sequence ID" value="RVV96574.1"/>
    <property type="molecule type" value="Genomic_DNA"/>
</dbReference>
<evidence type="ECO:0000313" key="4">
    <source>
        <dbReference type="Proteomes" id="UP000285908"/>
    </source>
</evidence>
<feature type="compositionally biased region" description="Basic and acidic residues" evidence="2">
    <location>
        <begin position="312"/>
        <end position="323"/>
    </location>
</feature>
<sequence>MKLRAITLTNVRRFTDPVRLGDIGDGLNLLCERNEQGKSTLFDAVQALFYKPHGSRDRDVTGLRPHAGGAPEVEIEVETSEGRFAIAKRWLSKPAATVTQGGRLVAQADAAEAWISALLGGADAGPAGLIWVRQGLTGLSGGTKKEEEAAQAARRDLLSSVTGEVEAMTGGRRMDMALSRCRAELGDYATATGRPRTGGPWKAAQDRVETLQAERESLAATAQALHQALDRRKRLRRDLAELDHPDAAAARRARTQGAVAAKTAADAHAERLSAARRRVDTARLALAAARDRADAVRAARDEARAAGAAHTAAREAAESTRAA</sequence>
<dbReference type="Proteomes" id="UP000285908">
    <property type="component" value="Unassembled WGS sequence"/>
</dbReference>
<proteinExistence type="predicted"/>
<dbReference type="AlphaFoldDB" id="A0A438AD16"/>
<feature type="non-terminal residue" evidence="3">
    <location>
        <position position="323"/>
    </location>
</feature>
<dbReference type="GO" id="GO:0006302">
    <property type="term" value="P:double-strand break repair"/>
    <property type="evidence" value="ECO:0007669"/>
    <property type="project" value="InterPro"/>
</dbReference>
<evidence type="ECO:0000256" key="2">
    <source>
        <dbReference type="SAM" id="MobiDB-lite"/>
    </source>
</evidence>
<dbReference type="InterPro" id="IPR027417">
    <property type="entry name" value="P-loop_NTPase"/>
</dbReference>
<feature type="coiled-coil region" evidence="1">
    <location>
        <begin position="208"/>
        <end position="238"/>
    </location>
</feature>
<dbReference type="SUPFAM" id="SSF52540">
    <property type="entry name" value="P-loop containing nucleoside triphosphate hydrolases"/>
    <property type="match status" value="1"/>
</dbReference>
<keyword evidence="4" id="KW-1185">Reference proteome</keyword>
<reference evidence="3 4" key="1">
    <citation type="submission" date="2018-11" db="EMBL/GenBank/DDBJ databases">
        <title>Mesobaculum littorinae gen. nov., sp. nov., isolated from Littorina scabra that represents a novel genus of the order Rhodobacteraceae.</title>
        <authorList>
            <person name="Li F."/>
        </authorList>
    </citation>
    <scope>NUCLEOTIDE SEQUENCE [LARGE SCALE GENOMIC DNA]</scope>
    <source>
        <strain evidence="3 4">M0103</strain>
    </source>
</reference>
<evidence type="ECO:0000256" key="1">
    <source>
        <dbReference type="SAM" id="Coils"/>
    </source>
</evidence>
<dbReference type="PANTHER" id="PTHR41259:SF1">
    <property type="entry name" value="DOUBLE-STRAND BREAK REPAIR RAD50 ATPASE, PUTATIVE-RELATED"/>
    <property type="match status" value="1"/>
</dbReference>
<gene>
    <name evidence="3" type="ORF">EKE94_17765</name>
</gene>
<feature type="region of interest" description="Disordered" evidence="2">
    <location>
        <begin position="302"/>
        <end position="323"/>
    </location>
</feature>
<organism evidence="3 4">
    <name type="scientific">Mesobaculum littorinae</name>
    <dbReference type="NCBI Taxonomy" id="2486419"/>
    <lineage>
        <taxon>Bacteria</taxon>
        <taxon>Pseudomonadati</taxon>
        <taxon>Pseudomonadota</taxon>
        <taxon>Alphaproteobacteria</taxon>
        <taxon>Rhodobacterales</taxon>
        <taxon>Roseobacteraceae</taxon>
        <taxon>Mesobaculum</taxon>
    </lineage>
</organism>
<keyword evidence="1" id="KW-0175">Coiled coil</keyword>
<accession>A0A438AD16</accession>
<dbReference type="Gene3D" id="3.40.50.300">
    <property type="entry name" value="P-loop containing nucleotide triphosphate hydrolases"/>
    <property type="match status" value="1"/>
</dbReference>
<dbReference type="PANTHER" id="PTHR41259">
    <property type="entry name" value="DOUBLE-STRAND BREAK REPAIR RAD50 ATPASE, PUTATIVE-RELATED"/>
    <property type="match status" value="1"/>
</dbReference>